<dbReference type="Proteomes" id="UP000712600">
    <property type="component" value="Unassembled WGS sequence"/>
</dbReference>
<evidence type="ECO:0000313" key="2">
    <source>
        <dbReference type="Proteomes" id="UP000712600"/>
    </source>
</evidence>
<accession>A0A8S9RH93</accession>
<protein>
    <submittedName>
        <fullName evidence="1">Uncharacterized protein</fullName>
    </submittedName>
</protein>
<name>A0A8S9RH93_BRACR</name>
<gene>
    <name evidence="1" type="ORF">F2Q69_00060083</name>
</gene>
<proteinExistence type="predicted"/>
<organism evidence="1 2">
    <name type="scientific">Brassica cretica</name>
    <name type="common">Mustard</name>
    <dbReference type="NCBI Taxonomy" id="69181"/>
    <lineage>
        <taxon>Eukaryota</taxon>
        <taxon>Viridiplantae</taxon>
        <taxon>Streptophyta</taxon>
        <taxon>Embryophyta</taxon>
        <taxon>Tracheophyta</taxon>
        <taxon>Spermatophyta</taxon>
        <taxon>Magnoliopsida</taxon>
        <taxon>eudicotyledons</taxon>
        <taxon>Gunneridae</taxon>
        <taxon>Pentapetalae</taxon>
        <taxon>rosids</taxon>
        <taxon>malvids</taxon>
        <taxon>Brassicales</taxon>
        <taxon>Brassicaceae</taxon>
        <taxon>Brassiceae</taxon>
        <taxon>Brassica</taxon>
    </lineage>
</organism>
<dbReference type="EMBL" id="QGKX02000095">
    <property type="protein sequence ID" value="KAF3572109.1"/>
    <property type="molecule type" value="Genomic_DNA"/>
</dbReference>
<reference evidence="1" key="1">
    <citation type="submission" date="2019-12" db="EMBL/GenBank/DDBJ databases">
        <title>Genome sequencing and annotation of Brassica cretica.</title>
        <authorList>
            <person name="Studholme D.J."/>
            <person name="Sarris P."/>
        </authorList>
    </citation>
    <scope>NUCLEOTIDE SEQUENCE</scope>
    <source>
        <strain evidence="1">PFS-109/04</strain>
        <tissue evidence="1">Leaf</tissue>
    </source>
</reference>
<evidence type="ECO:0000313" key="1">
    <source>
        <dbReference type="EMBL" id="KAF3572109.1"/>
    </source>
</evidence>
<dbReference type="AlphaFoldDB" id="A0A8S9RH93"/>
<sequence length="245" mass="27681">MYALTAVLEKENSLSPHDCSLPFPTLESHRSSSSPAVVCRVLSATAGPRVLSFLYRLPLCSPLCGGNNSILAPSCVWRRLALGFFDRRFSLALDPVSVRPMVGVALMRLSWSFCFSSGVKVRWSRSQLRRVWFAEVRSISIYRCSPVAARRFSGGVMDRQWWVGFFAVSFLYMSSRFKGCIRSRKVRFSDGNLQVCFLNDGIVAWRFFLMPSVVRLSGLVVRSCFDSPSRFVLGWVVGICRNRSF</sequence>
<comment type="caution">
    <text evidence="1">The sequence shown here is derived from an EMBL/GenBank/DDBJ whole genome shotgun (WGS) entry which is preliminary data.</text>
</comment>